<organism evidence="2 3">
    <name type="scientific">Shewanella decolorationis S12</name>
    <dbReference type="NCBI Taxonomy" id="1353536"/>
    <lineage>
        <taxon>Bacteria</taxon>
        <taxon>Pseudomonadati</taxon>
        <taxon>Pseudomonadota</taxon>
        <taxon>Gammaproteobacteria</taxon>
        <taxon>Alteromonadales</taxon>
        <taxon>Shewanellaceae</taxon>
        <taxon>Shewanella</taxon>
    </lineage>
</organism>
<accession>A0ABN0PMQ2</accession>
<comment type="caution">
    <text evidence="2">The sequence shown here is derived from an EMBL/GenBank/DDBJ whole genome shotgun (WGS) entry which is preliminary data.</text>
</comment>
<protein>
    <submittedName>
        <fullName evidence="2">Uncharacterized protein</fullName>
    </submittedName>
</protein>
<proteinExistence type="predicted"/>
<dbReference type="EMBL" id="AXZL01000064">
    <property type="protein sequence ID" value="ESE41402.1"/>
    <property type="molecule type" value="Genomic_DNA"/>
</dbReference>
<feature type="compositionally biased region" description="Basic and acidic residues" evidence="1">
    <location>
        <begin position="16"/>
        <end position="26"/>
    </location>
</feature>
<name>A0ABN0PMQ2_9GAMM</name>
<dbReference type="RefSeq" id="WP_023266953.1">
    <property type="nucleotide sequence ID" value="NZ_AXZL01000064.1"/>
</dbReference>
<keyword evidence="3" id="KW-1185">Reference proteome</keyword>
<sequence>MSKLTGVTGLNRRKSVKESLETKNPQEKTPPFPPRRNITTGTSPLPLRLTENDRADLNLWLEALEAESGKNITAAKLFRGLISMRDKINTKALIRAINDVT</sequence>
<dbReference type="Proteomes" id="UP000017548">
    <property type="component" value="Unassembled WGS sequence"/>
</dbReference>
<reference evidence="2 3" key="1">
    <citation type="journal article" date="2013" name="Genome Announc.">
        <title>Draft Genome Sequence of Shewanella decolorationis S12, a Dye-Degrading Bacterium Isolated from a Wastewater Treatment Plant.</title>
        <authorList>
            <person name="Xu M."/>
            <person name="Fang Y."/>
            <person name="Liu J."/>
            <person name="Chen X."/>
            <person name="Sun G."/>
            <person name="Guo J."/>
            <person name="Hua Z."/>
            <person name="Tu Q."/>
            <person name="Wu L."/>
            <person name="Zhou J."/>
            <person name="Liu X."/>
        </authorList>
    </citation>
    <scope>NUCLEOTIDE SEQUENCE [LARGE SCALE GENOMIC DNA]</scope>
    <source>
        <strain evidence="2 3">S12</strain>
    </source>
</reference>
<evidence type="ECO:0000313" key="3">
    <source>
        <dbReference type="Proteomes" id="UP000017548"/>
    </source>
</evidence>
<feature type="region of interest" description="Disordered" evidence="1">
    <location>
        <begin position="1"/>
        <end position="48"/>
    </location>
</feature>
<evidence type="ECO:0000313" key="2">
    <source>
        <dbReference type="EMBL" id="ESE41402.1"/>
    </source>
</evidence>
<gene>
    <name evidence="2" type="ORF">SHD_1930</name>
</gene>
<evidence type="ECO:0000256" key="1">
    <source>
        <dbReference type="SAM" id="MobiDB-lite"/>
    </source>
</evidence>